<evidence type="ECO:0000313" key="3">
    <source>
        <dbReference type="EMBL" id="APA00146.1"/>
    </source>
</evidence>
<dbReference type="KEGG" id="fcm:BIW12_12295"/>
<dbReference type="EMBL" id="CP017774">
    <property type="protein sequence ID" value="APA00146.1"/>
    <property type="molecule type" value="Genomic_DNA"/>
</dbReference>
<proteinExistence type="predicted"/>
<dbReference type="GO" id="GO:0071281">
    <property type="term" value="P:cellular response to iron ion"/>
    <property type="evidence" value="ECO:0007669"/>
    <property type="project" value="TreeGrafter"/>
</dbReference>
<organism evidence="3 4">
    <name type="scientific">Flavobacterium commune</name>
    <dbReference type="NCBI Taxonomy" id="1306519"/>
    <lineage>
        <taxon>Bacteria</taxon>
        <taxon>Pseudomonadati</taxon>
        <taxon>Bacteroidota</taxon>
        <taxon>Flavobacteriia</taxon>
        <taxon>Flavobacteriales</taxon>
        <taxon>Flavobacteriaceae</taxon>
        <taxon>Flavobacterium</taxon>
    </lineage>
</organism>
<keyword evidence="4" id="KW-1185">Reference proteome</keyword>
<gene>
    <name evidence="3" type="ORF">BIW12_12295</name>
</gene>
<keyword evidence="1" id="KW-0732">Signal</keyword>
<dbReference type="InterPro" id="IPR050902">
    <property type="entry name" value="ABC_Transporter_SBP"/>
</dbReference>
<dbReference type="PANTHER" id="PTHR30535">
    <property type="entry name" value="VITAMIN B12-BINDING PROTEIN"/>
    <property type="match status" value="1"/>
</dbReference>
<feature type="signal peptide" evidence="1">
    <location>
        <begin position="1"/>
        <end position="20"/>
    </location>
</feature>
<feature type="domain" description="Fe/B12 periplasmic-binding" evidence="2">
    <location>
        <begin position="95"/>
        <end position="367"/>
    </location>
</feature>
<dbReference type="PROSITE" id="PS50983">
    <property type="entry name" value="FE_B12_PBP"/>
    <property type="match status" value="1"/>
</dbReference>
<dbReference type="InterPro" id="IPR002491">
    <property type="entry name" value="ABC_transptr_periplasmic_BD"/>
</dbReference>
<dbReference type="Proteomes" id="UP000178198">
    <property type="component" value="Chromosome"/>
</dbReference>
<dbReference type="RefSeq" id="WP_071185386.1">
    <property type="nucleotide sequence ID" value="NZ_CP017774.1"/>
</dbReference>
<dbReference type="Pfam" id="PF01497">
    <property type="entry name" value="Peripla_BP_2"/>
    <property type="match status" value="1"/>
</dbReference>
<dbReference type="Gene3D" id="3.40.50.1980">
    <property type="entry name" value="Nitrogenase molybdenum iron protein domain"/>
    <property type="match status" value="2"/>
</dbReference>
<dbReference type="AlphaFoldDB" id="A0A1D9PDE2"/>
<dbReference type="SUPFAM" id="SSF53807">
    <property type="entry name" value="Helical backbone' metal receptor"/>
    <property type="match status" value="1"/>
</dbReference>
<sequence length="380" mass="42818">MKTSLYKIFFILFISFFASCKKSENTSSKTITAVKNEIEYSSNLAIYKYNGFSIVKVLNPWPDANKNFTYILKEKNATVPDSLQKYTQLSVPLQSIVVTSTTNVPFLEMLHVEKSLTGFPHTDYVSSAKTRKLIDAGVVKNVGQNERLNIEKLIDLAPEAIVTFGVDNNNPMIANLEKSGLNVIIQADWMEQSPLGKAEWIKLYAALFGKEKEGKILFDNIVKNYNDALKLVTNQKAEKTVLYGSMYQNQWFVAKGHSWVAEFMKDAKSNYLWADVDGSGSLGLPFEKILEKAKNAEVWIATGSFKNATELGNSNPHYEQFDAFKANNVYTFESKLGATGGTIYYELAPSRPDLVLKDYIKIFHPELLANYNFTFATKLN</sequence>
<evidence type="ECO:0000313" key="4">
    <source>
        <dbReference type="Proteomes" id="UP000178198"/>
    </source>
</evidence>
<feature type="chain" id="PRO_5009444461" evidence="1">
    <location>
        <begin position="21"/>
        <end position="380"/>
    </location>
</feature>
<accession>A0A1D9PDE2</accession>
<evidence type="ECO:0000256" key="1">
    <source>
        <dbReference type="SAM" id="SignalP"/>
    </source>
</evidence>
<dbReference type="OrthoDB" id="9812528at2"/>
<dbReference type="PANTHER" id="PTHR30535:SF34">
    <property type="entry name" value="MOLYBDATE-BINDING PROTEIN MOLA"/>
    <property type="match status" value="1"/>
</dbReference>
<dbReference type="STRING" id="1306519.BIW12_12295"/>
<reference evidence="3 4" key="1">
    <citation type="submission" date="2016-10" db="EMBL/GenBank/DDBJ databases">
        <title>Complete Genome Sequence of Flavobacterium sp. PK15.</title>
        <authorList>
            <person name="Ekwe A."/>
            <person name="Kim S.B."/>
        </authorList>
    </citation>
    <scope>NUCLEOTIDE SEQUENCE [LARGE SCALE GENOMIC DNA]</scope>
    <source>
        <strain evidence="3 4">PK15</strain>
    </source>
</reference>
<dbReference type="PROSITE" id="PS51257">
    <property type="entry name" value="PROKAR_LIPOPROTEIN"/>
    <property type="match status" value="1"/>
</dbReference>
<name>A0A1D9PDE2_9FLAO</name>
<protein>
    <submittedName>
        <fullName evidence="3">ABC transporter substrate-binding protein</fullName>
    </submittedName>
</protein>
<evidence type="ECO:0000259" key="2">
    <source>
        <dbReference type="PROSITE" id="PS50983"/>
    </source>
</evidence>